<keyword evidence="4" id="KW-0804">Transcription</keyword>
<dbReference type="InterPro" id="IPR036388">
    <property type="entry name" value="WH-like_DNA-bd_sf"/>
</dbReference>
<dbReference type="EMBL" id="JAUSUR010000002">
    <property type="protein sequence ID" value="MDQ0360567.1"/>
    <property type="molecule type" value="Genomic_DNA"/>
</dbReference>
<dbReference type="RefSeq" id="WP_307406574.1">
    <property type="nucleotide sequence ID" value="NZ_JAUSUR010000002.1"/>
</dbReference>
<dbReference type="CDD" id="cd05466">
    <property type="entry name" value="PBP2_LTTR_substrate"/>
    <property type="match status" value="1"/>
</dbReference>
<dbReference type="InterPro" id="IPR000847">
    <property type="entry name" value="LysR_HTH_N"/>
</dbReference>
<keyword evidence="2" id="KW-0805">Transcription regulation</keyword>
<comment type="caution">
    <text evidence="6">The sequence shown here is derived from an EMBL/GenBank/DDBJ whole genome shotgun (WGS) entry which is preliminary data.</text>
</comment>
<evidence type="ECO:0000259" key="5">
    <source>
        <dbReference type="PROSITE" id="PS50931"/>
    </source>
</evidence>
<evidence type="ECO:0000256" key="4">
    <source>
        <dbReference type="ARBA" id="ARBA00023163"/>
    </source>
</evidence>
<sequence>MNFEQLHQFITIVDKETYSEAADTLNISQSSLSKSIQRLEYELGVVLFNRSKRRISLTNEGEIFYKEATKLYADYNNMINRLNKHQEVIQIASLPFVNQYHILKTLRDFSTSSGIQFHLIELEEDEILKTLDKGVDIVIVRKAIVDEKLYTTIPYTEDELVAIINTENPFAKHKSLSIVDLRQEPCILMHKNTSIYKTCMDMFAANNITPNIIRTARIDSIISGVQGNEGVSYLMRKSLEPFILNDIKIVKLKENIESEICFAYKKSNRKVAMLNDFLNKRRTYGN</sequence>
<evidence type="ECO:0000313" key="6">
    <source>
        <dbReference type="EMBL" id="MDQ0360567.1"/>
    </source>
</evidence>
<dbReference type="PANTHER" id="PTHR30419">
    <property type="entry name" value="HTH-TYPE TRANSCRIPTIONAL REGULATOR YBHD"/>
    <property type="match status" value="1"/>
</dbReference>
<proteinExistence type="inferred from homology"/>
<evidence type="ECO:0000256" key="1">
    <source>
        <dbReference type="ARBA" id="ARBA00009437"/>
    </source>
</evidence>
<gene>
    <name evidence="6" type="ORF">J2S15_001312</name>
</gene>
<keyword evidence="7" id="KW-1185">Reference proteome</keyword>
<accession>A0ABU0E102</accession>
<dbReference type="Gene3D" id="1.10.10.10">
    <property type="entry name" value="Winged helix-like DNA-binding domain superfamily/Winged helix DNA-binding domain"/>
    <property type="match status" value="1"/>
</dbReference>
<dbReference type="InterPro" id="IPR036390">
    <property type="entry name" value="WH_DNA-bd_sf"/>
</dbReference>
<dbReference type="Proteomes" id="UP001230220">
    <property type="component" value="Unassembled WGS sequence"/>
</dbReference>
<dbReference type="Pfam" id="PF00126">
    <property type="entry name" value="HTH_1"/>
    <property type="match status" value="1"/>
</dbReference>
<evidence type="ECO:0000256" key="2">
    <source>
        <dbReference type="ARBA" id="ARBA00023015"/>
    </source>
</evidence>
<dbReference type="PANTHER" id="PTHR30419:SF8">
    <property type="entry name" value="NITROGEN ASSIMILATION TRANSCRIPTIONAL ACTIVATOR-RELATED"/>
    <property type="match status" value="1"/>
</dbReference>
<dbReference type="InterPro" id="IPR050950">
    <property type="entry name" value="HTH-type_LysR_regulators"/>
</dbReference>
<dbReference type="PRINTS" id="PR00039">
    <property type="entry name" value="HTHLYSR"/>
</dbReference>
<organism evidence="6 7">
    <name type="scientific">Breznakia pachnodae</name>
    <dbReference type="NCBI Taxonomy" id="265178"/>
    <lineage>
        <taxon>Bacteria</taxon>
        <taxon>Bacillati</taxon>
        <taxon>Bacillota</taxon>
        <taxon>Erysipelotrichia</taxon>
        <taxon>Erysipelotrichales</taxon>
        <taxon>Erysipelotrichaceae</taxon>
        <taxon>Breznakia</taxon>
    </lineage>
</organism>
<reference evidence="6 7" key="1">
    <citation type="submission" date="2023-07" db="EMBL/GenBank/DDBJ databases">
        <title>Genomic Encyclopedia of Type Strains, Phase IV (KMG-IV): sequencing the most valuable type-strain genomes for metagenomic binning, comparative biology and taxonomic classification.</title>
        <authorList>
            <person name="Goeker M."/>
        </authorList>
    </citation>
    <scope>NUCLEOTIDE SEQUENCE [LARGE SCALE GENOMIC DNA]</scope>
    <source>
        <strain evidence="6 7">DSM 16784</strain>
    </source>
</reference>
<dbReference type="GO" id="GO:0003677">
    <property type="term" value="F:DNA binding"/>
    <property type="evidence" value="ECO:0007669"/>
    <property type="project" value="UniProtKB-KW"/>
</dbReference>
<dbReference type="SUPFAM" id="SSF53850">
    <property type="entry name" value="Periplasmic binding protein-like II"/>
    <property type="match status" value="1"/>
</dbReference>
<name>A0ABU0E102_9FIRM</name>
<comment type="similarity">
    <text evidence="1">Belongs to the LysR transcriptional regulatory family.</text>
</comment>
<feature type="domain" description="HTH lysR-type" evidence="5">
    <location>
        <begin position="1"/>
        <end position="58"/>
    </location>
</feature>
<dbReference type="SUPFAM" id="SSF46785">
    <property type="entry name" value="Winged helix' DNA-binding domain"/>
    <property type="match status" value="1"/>
</dbReference>
<protein>
    <submittedName>
        <fullName evidence="6">DNA-binding transcriptional LysR family regulator</fullName>
    </submittedName>
</protein>
<dbReference type="Pfam" id="PF03466">
    <property type="entry name" value="LysR_substrate"/>
    <property type="match status" value="1"/>
</dbReference>
<evidence type="ECO:0000256" key="3">
    <source>
        <dbReference type="ARBA" id="ARBA00023125"/>
    </source>
</evidence>
<dbReference type="InterPro" id="IPR005119">
    <property type="entry name" value="LysR_subst-bd"/>
</dbReference>
<keyword evidence="3 6" id="KW-0238">DNA-binding</keyword>
<dbReference type="PROSITE" id="PS50931">
    <property type="entry name" value="HTH_LYSR"/>
    <property type="match status" value="1"/>
</dbReference>
<dbReference type="Gene3D" id="3.40.190.290">
    <property type="match status" value="1"/>
</dbReference>
<evidence type="ECO:0000313" key="7">
    <source>
        <dbReference type="Proteomes" id="UP001230220"/>
    </source>
</evidence>